<evidence type="ECO:0000313" key="7">
    <source>
        <dbReference type="EMBL" id="OXA85204.1"/>
    </source>
</evidence>
<dbReference type="InterPro" id="IPR007630">
    <property type="entry name" value="RNA_pol_sigma70_r4"/>
</dbReference>
<evidence type="ECO:0000256" key="4">
    <source>
        <dbReference type="ARBA" id="ARBA00023163"/>
    </source>
</evidence>
<keyword evidence="4" id="KW-0804">Transcription</keyword>
<dbReference type="PANTHER" id="PTHR30603:SF47">
    <property type="entry name" value="RNA POLYMERASE SIGMA FACTOR SIGD, CHLOROPLASTIC"/>
    <property type="match status" value="1"/>
</dbReference>
<protein>
    <recommendedName>
        <fullName evidence="5">RNA polymerase sigma-70 domain-containing protein</fullName>
    </recommendedName>
</protein>
<dbReference type="InterPro" id="IPR050239">
    <property type="entry name" value="Sigma-70_RNA_pol_init_factors"/>
</dbReference>
<dbReference type="OrthoDB" id="9150024at2"/>
<keyword evidence="9" id="KW-1185">Reference proteome</keyword>
<evidence type="ECO:0000313" key="8">
    <source>
        <dbReference type="Proteomes" id="UP000032061"/>
    </source>
</evidence>
<dbReference type="RefSeq" id="WP_041520031.1">
    <property type="nucleotide sequence ID" value="NZ_JPRK01000021.1"/>
</dbReference>
<keyword evidence="2" id="KW-0731">Sigma factor</keyword>
<evidence type="ECO:0000313" key="6">
    <source>
        <dbReference type="EMBL" id="KIO50960.1"/>
    </source>
</evidence>
<dbReference type="SUPFAM" id="SSF88659">
    <property type="entry name" value="Sigma3 and sigma4 domains of RNA polymerase sigma factors"/>
    <property type="match status" value="1"/>
</dbReference>
<evidence type="ECO:0000313" key="9">
    <source>
        <dbReference type="Proteomes" id="UP000198302"/>
    </source>
</evidence>
<dbReference type="EMBL" id="JPRK01000021">
    <property type="protein sequence ID" value="KIO50960.1"/>
    <property type="molecule type" value="Genomic_DNA"/>
</dbReference>
<dbReference type="Proteomes" id="UP000032061">
    <property type="component" value="Unassembled WGS sequence"/>
</dbReference>
<organism evidence="6 8">
    <name type="scientific">Flavobacterium hibernum</name>
    <dbReference type="NCBI Taxonomy" id="37752"/>
    <lineage>
        <taxon>Bacteria</taxon>
        <taxon>Pseudomonadati</taxon>
        <taxon>Bacteroidota</taxon>
        <taxon>Flavobacteriia</taxon>
        <taxon>Flavobacteriales</taxon>
        <taxon>Flavobacteriaceae</taxon>
        <taxon>Flavobacterium</taxon>
    </lineage>
</organism>
<dbReference type="InterPro" id="IPR013324">
    <property type="entry name" value="RNA_pol_sigma_r3/r4-like"/>
</dbReference>
<dbReference type="PANTHER" id="PTHR30603">
    <property type="entry name" value="RNA POLYMERASE SIGMA FACTOR RPO"/>
    <property type="match status" value="1"/>
</dbReference>
<feature type="domain" description="RNA polymerase sigma-70" evidence="5">
    <location>
        <begin position="74"/>
        <end position="87"/>
    </location>
</feature>
<evidence type="ECO:0000259" key="5">
    <source>
        <dbReference type="PROSITE" id="PS00715"/>
    </source>
</evidence>
<evidence type="ECO:0000256" key="1">
    <source>
        <dbReference type="ARBA" id="ARBA00023015"/>
    </source>
</evidence>
<dbReference type="GO" id="GO:0016987">
    <property type="term" value="F:sigma factor activity"/>
    <property type="evidence" value="ECO:0007669"/>
    <property type="project" value="UniProtKB-KW"/>
</dbReference>
<dbReference type="AlphaFoldDB" id="A0A0D0EJD3"/>
<evidence type="ECO:0000256" key="2">
    <source>
        <dbReference type="ARBA" id="ARBA00023082"/>
    </source>
</evidence>
<dbReference type="GO" id="GO:0006352">
    <property type="term" value="P:DNA-templated transcription initiation"/>
    <property type="evidence" value="ECO:0007669"/>
    <property type="project" value="InterPro"/>
</dbReference>
<dbReference type="EMBL" id="MUGX01000026">
    <property type="protein sequence ID" value="OXA85204.1"/>
    <property type="molecule type" value="Genomic_DNA"/>
</dbReference>
<comment type="caution">
    <text evidence="6">The sequence shown here is derived from an EMBL/GenBank/DDBJ whole genome shotgun (WGS) entry which is preliminary data.</text>
</comment>
<dbReference type="STRING" id="37752.IW18_20465"/>
<proteinExistence type="predicted"/>
<dbReference type="Pfam" id="PF04545">
    <property type="entry name" value="Sigma70_r4"/>
    <property type="match status" value="1"/>
</dbReference>
<dbReference type="Pfam" id="PF04542">
    <property type="entry name" value="Sigma70_r2"/>
    <property type="match status" value="1"/>
</dbReference>
<gene>
    <name evidence="7" type="ORF">B0A73_17805</name>
    <name evidence="6" type="ORF">IW18_20465</name>
</gene>
<dbReference type="Gene3D" id="1.10.601.10">
    <property type="entry name" value="RNA Polymerase Primary Sigma Factor"/>
    <property type="match status" value="1"/>
</dbReference>
<dbReference type="Proteomes" id="UP000198302">
    <property type="component" value="Unassembled WGS sequence"/>
</dbReference>
<dbReference type="SUPFAM" id="SSF88946">
    <property type="entry name" value="Sigma2 domain of RNA polymerase sigma factors"/>
    <property type="match status" value="1"/>
</dbReference>
<dbReference type="PROSITE" id="PS00715">
    <property type="entry name" value="SIGMA70_1"/>
    <property type="match status" value="1"/>
</dbReference>
<keyword evidence="3" id="KW-0238">DNA-binding</keyword>
<dbReference type="InterPro" id="IPR013325">
    <property type="entry name" value="RNA_pol_sigma_r2"/>
</dbReference>
<dbReference type="PRINTS" id="PR00046">
    <property type="entry name" value="SIGMA70FCT"/>
</dbReference>
<dbReference type="GO" id="GO:0003677">
    <property type="term" value="F:DNA binding"/>
    <property type="evidence" value="ECO:0007669"/>
    <property type="project" value="UniProtKB-KW"/>
</dbReference>
<dbReference type="InterPro" id="IPR014284">
    <property type="entry name" value="RNA_pol_sigma-70_dom"/>
</dbReference>
<evidence type="ECO:0000256" key="3">
    <source>
        <dbReference type="ARBA" id="ARBA00023125"/>
    </source>
</evidence>
<keyword evidence="1" id="KW-0805">Transcription regulation</keyword>
<accession>A0A0D0EJD3</accession>
<reference evidence="6 8" key="1">
    <citation type="submission" date="2015-01" db="EMBL/GenBank/DDBJ databases">
        <title>Genome of Flavobacterium hibernum DSM 12611.</title>
        <authorList>
            <person name="Stropko S.J."/>
            <person name="Pipes S.E."/>
            <person name="Newman J.D."/>
        </authorList>
    </citation>
    <scope>NUCLEOTIDE SEQUENCE [LARGE SCALE GENOMIC DNA]</scope>
    <source>
        <strain evidence="6 8">DSM 12611</strain>
    </source>
</reference>
<sequence length="343" mass="40720">MNHEKQIINKKYYQDLSKFDILTNHEIKDLYILINQNDKTAFNKIITSNLKLVVHFAKQYKSILQKSDAIELDDLISEGNIGLMEAARRYNSDFNVKFSYYASFWIKRAITEFIIKAGSTIRSPHNKIMSDNKIAKAVNELYQKNQYEVFENDIEALNQFSTSEINHYFFSKPNTVRIEDETNINCPFDIEESDIDEKKNKLKHYMEYLNPQERKVIRMLYNYGSEQDESMTTQQVSEELNLTRQRINEIKLNALKKLKEKTTSTKKMNRYELLKKNETMTFQFVKNGILSSMILRDIEIYEAYNAIDDDITKELRYIILGEKYELSVKRIEQIIYNMNNNIK</sequence>
<dbReference type="Gene3D" id="1.10.10.10">
    <property type="entry name" value="Winged helix-like DNA-binding domain superfamily/Winged helix DNA-binding domain"/>
    <property type="match status" value="1"/>
</dbReference>
<dbReference type="InterPro" id="IPR007627">
    <property type="entry name" value="RNA_pol_sigma70_r2"/>
</dbReference>
<dbReference type="InterPro" id="IPR036388">
    <property type="entry name" value="WH-like_DNA-bd_sf"/>
</dbReference>
<dbReference type="InterPro" id="IPR000943">
    <property type="entry name" value="RNA_pol_sigma70"/>
</dbReference>
<name>A0A0D0EJD3_9FLAO</name>
<dbReference type="NCBIfam" id="TIGR02937">
    <property type="entry name" value="sigma70-ECF"/>
    <property type="match status" value="1"/>
</dbReference>
<reference evidence="7 9" key="2">
    <citation type="submission" date="2016-11" db="EMBL/GenBank/DDBJ databases">
        <title>Whole genomes of Flavobacteriaceae.</title>
        <authorList>
            <person name="Stine C."/>
            <person name="Li C."/>
            <person name="Tadesse D."/>
        </authorList>
    </citation>
    <scope>NUCLEOTIDE SEQUENCE [LARGE SCALE GENOMIC DNA]</scope>
    <source>
        <strain evidence="7 9">ATCC 51468</strain>
    </source>
</reference>